<proteinExistence type="predicted"/>
<dbReference type="InterPro" id="IPR007345">
    <property type="entry name" value="Polysacch_pyruvyl_Trfase"/>
</dbReference>
<protein>
    <submittedName>
        <fullName evidence="6">Polysaccharide pyruvyl transferase family protein</fullName>
    </submittedName>
</protein>
<dbReference type="Proteomes" id="UP000285379">
    <property type="component" value="Unassembled WGS sequence"/>
</dbReference>
<evidence type="ECO:0000313" key="5">
    <source>
        <dbReference type="EMBL" id="NMW36369.1"/>
    </source>
</evidence>
<evidence type="ECO:0000313" key="7">
    <source>
        <dbReference type="EMBL" id="RGW44845.1"/>
    </source>
</evidence>
<dbReference type="Proteomes" id="UP000437380">
    <property type="component" value="Unassembled WGS sequence"/>
</dbReference>
<organism evidence="6 8">
    <name type="scientific">Phocaeicola vulgatus</name>
    <name type="common">Bacteroides vulgatus</name>
    <dbReference type="NCBI Taxonomy" id="821"/>
    <lineage>
        <taxon>Bacteria</taxon>
        <taxon>Pseudomonadati</taxon>
        <taxon>Bacteroidota</taxon>
        <taxon>Bacteroidia</taxon>
        <taxon>Bacteroidales</taxon>
        <taxon>Bacteroidaceae</taxon>
        <taxon>Phocaeicola</taxon>
    </lineage>
</organism>
<evidence type="ECO:0000313" key="13">
    <source>
        <dbReference type="Proteomes" id="UP000555193"/>
    </source>
</evidence>
<evidence type="ECO:0000313" key="12">
    <source>
        <dbReference type="Proteomes" id="UP000470952"/>
    </source>
</evidence>
<dbReference type="AlphaFoldDB" id="A0A397WLM7"/>
<comment type="caution">
    <text evidence="6">The sequence shown here is derived from an EMBL/GenBank/DDBJ whole genome shotgun (WGS) entry which is preliminary data.</text>
</comment>
<dbReference type="Proteomes" id="UP000555193">
    <property type="component" value="Unassembled WGS sequence"/>
</dbReference>
<evidence type="ECO:0000313" key="6">
    <source>
        <dbReference type="EMBL" id="RGV02880.1"/>
    </source>
</evidence>
<dbReference type="EMBL" id="WCZY01000021">
    <property type="protein sequence ID" value="KAB6690836.1"/>
    <property type="molecule type" value="Genomic_DNA"/>
</dbReference>
<reference evidence="10 11" key="2">
    <citation type="journal article" date="2019" name="Nat. Med.">
        <title>A library of human gut bacterial isolates paired with longitudinal multiomics data enables mechanistic microbiome research.</title>
        <authorList>
            <person name="Poyet M."/>
            <person name="Groussin M."/>
            <person name="Gibbons S.M."/>
            <person name="Avila-Pacheco J."/>
            <person name="Jiang X."/>
            <person name="Kearney S.M."/>
            <person name="Perrotta A.R."/>
            <person name="Berdy B."/>
            <person name="Zhao S."/>
            <person name="Lieberman T.D."/>
            <person name="Swanson P.K."/>
            <person name="Smith M."/>
            <person name="Roesemann S."/>
            <person name="Alexander J.E."/>
            <person name="Rich S.A."/>
            <person name="Livny J."/>
            <person name="Vlamakis H."/>
            <person name="Clish C."/>
            <person name="Bullock K."/>
            <person name="Deik A."/>
            <person name="Scott J."/>
            <person name="Pierce K.A."/>
            <person name="Xavier R.J."/>
            <person name="Alm E.J."/>
        </authorList>
    </citation>
    <scope>NUCLEOTIDE SEQUENCE [LARGE SCALE GENOMIC DNA]</scope>
    <source>
        <strain evidence="4 10">BIOML-A82</strain>
        <strain evidence="3 11">BIOML-A85</strain>
        <strain evidence="2 12">BIOML-A93</strain>
    </source>
</reference>
<dbReference type="EMBL" id="JABDSH010000074">
    <property type="protein sequence ID" value="NMW36369.1"/>
    <property type="molecule type" value="Genomic_DNA"/>
</dbReference>
<dbReference type="Proteomes" id="UP000470777">
    <property type="component" value="Unassembled WGS sequence"/>
</dbReference>
<dbReference type="Proteomes" id="UP000285469">
    <property type="component" value="Unassembled WGS sequence"/>
</dbReference>
<evidence type="ECO:0000313" key="3">
    <source>
        <dbReference type="EMBL" id="KAB6690836.1"/>
    </source>
</evidence>
<dbReference type="Pfam" id="PF04230">
    <property type="entry name" value="PS_pyruv_trans"/>
    <property type="match status" value="1"/>
</dbReference>
<name>A0A397WLM7_PHOVU</name>
<evidence type="ECO:0000313" key="8">
    <source>
        <dbReference type="Proteomes" id="UP000285379"/>
    </source>
</evidence>
<feature type="domain" description="Polysaccharide pyruvyl transferase" evidence="1">
    <location>
        <begin position="14"/>
        <end position="313"/>
    </location>
</feature>
<reference evidence="8 9" key="1">
    <citation type="submission" date="2018-08" db="EMBL/GenBank/DDBJ databases">
        <title>A genome reference for cultivated species of the human gut microbiota.</title>
        <authorList>
            <person name="Zou Y."/>
            <person name="Xue W."/>
            <person name="Luo G."/>
        </authorList>
    </citation>
    <scope>NUCLEOTIDE SEQUENCE [LARGE SCALE GENOMIC DNA]</scope>
    <source>
        <strain evidence="7 9">AF12-25</strain>
        <strain evidence="6 8">AF14-8</strain>
    </source>
</reference>
<accession>A0A397WLM7</accession>
<dbReference type="GO" id="GO:0016740">
    <property type="term" value="F:transferase activity"/>
    <property type="evidence" value="ECO:0007669"/>
    <property type="project" value="UniProtKB-KW"/>
</dbReference>
<reference evidence="5 13" key="3">
    <citation type="submission" date="2020-04" db="EMBL/GenBank/DDBJ databases">
        <title>A novel gut-associated lysogenic phage, Bacteroides phage BV01, alters the host transcriptome and bile acid metabolism in Bacteroides vulgatus.</title>
        <authorList>
            <person name="Campbell D.E."/>
            <person name="Ly L."/>
            <person name="Ridlon J.M."/>
            <person name="Hsiao A."/>
            <person name="Degnan P.H."/>
        </authorList>
    </citation>
    <scope>NUCLEOTIDE SEQUENCE [LARGE SCALE GENOMIC DNA]</scope>
    <source>
        <strain evidence="5 13">VPI-4506</strain>
    </source>
</reference>
<dbReference type="Proteomes" id="UP000470952">
    <property type="component" value="Unassembled WGS sequence"/>
</dbReference>
<evidence type="ECO:0000259" key="1">
    <source>
        <dbReference type="Pfam" id="PF04230"/>
    </source>
</evidence>
<keyword evidence="6" id="KW-0808">Transferase</keyword>
<dbReference type="RefSeq" id="WP_117710033.1">
    <property type="nucleotide sequence ID" value="NZ_CP072234.1"/>
</dbReference>
<dbReference type="EMBL" id="WCZV01000021">
    <property type="protein sequence ID" value="KAB6698195.1"/>
    <property type="molecule type" value="Genomic_DNA"/>
</dbReference>
<dbReference type="EMBL" id="QRYT01000105">
    <property type="protein sequence ID" value="RGV02880.1"/>
    <property type="molecule type" value="Genomic_DNA"/>
</dbReference>
<evidence type="ECO:0000313" key="4">
    <source>
        <dbReference type="EMBL" id="KAB6698195.1"/>
    </source>
</evidence>
<dbReference type="EMBL" id="WDAG01000004">
    <property type="protein sequence ID" value="KAB6662075.1"/>
    <property type="molecule type" value="Genomic_DNA"/>
</dbReference>
<evidence type="ECO:0000313" key="11">
    <source>
        <dbReference type="Proteomes" id="UP000470777"/>
    </source>
</evidence>
<gene>
    <name evidence="7" type="ORF">DWV70_18940</name>
    <name evidence="6" type="ORF">DWW27_22965</name>
    <name evidence="4" type="ORF">GAY17_15255</name>
    <name evidence="2" type="ORF">GAZ76_05135</name>
    <name evidence="3" type="ORF">GAZ92_14645</name>
    <name evidence="5" type="ORF">HKQ54_09515</name>
</gene>
<evidence type="ECO:0000313" key="10">
    <source>
        <dbReference type="Proteomes" id="UP000437380"/>
    </source>
</evidence>
<sequence length="391" mass="45974">MKIGIITIWQSNNNYGQLLQLWALQHYLKMQGHNPFLIRYDVNTVCQKKERLRRVVRVYTLVSKIIKLYSILRNRYNFFVDKKRKFDEFKAKHIQSTDIVYYGLTKIQQNPPQADCYITGSDQVWAQLLDNINNEGFFLNFGSSQIKRISYAASFAMTSYPQELKKKLKDKLSIFSAISVRESSGVEICKELGYNVSWVLDPTFLLEQSDYLSLKLKNKNSSPYAFVYFVNINSKENIYWKEVKKYLHQQNYAIYMTSASGYNNKRIHFSGCRYLYPTIEEWLSLIYYSQIMITSSFHGVALSIILNREFVFFPLGGAYSEGNNRVTDLLTLLGLTERIIYRKSDLIYILSKKIEWHSVNRKLDSLRKKSKNFLSVLDDENFIYCNNTNLQ</sequence>
<evidence type="ECO:0000313" key="9">
    <source>
        <dbReference type="Proteomes" id="UP000285469"/>
    </source>
</evidence>
<dbReference type="EMBL" id="QSAI01000045">
    <property type="protein sequence ID" value="RGW44845.1"/>
    <property type="molecule type" value="Genomic_DNA"/>
</dbReference>
<evidence type="ECO:0000313" key="2">
    <source>
        <dbReference type="EMBL" id="KAB6662075.1"/>
    </source>
</evidence>